<accession>A0A6J5B537</accession>
<evidence type="ECO:0000256" key="3">
    <source>
        <dbReference type="ARBA" id="ARBA00022691"/>
    </source>
</evidence>
<dbReference type="InterPro" id="IPR013216">
    <property type="entry name" value="Methyltransf_11"/>
</dbReference>
<dbReference type="RefSeq" id="WP_175051234.1">
    <property type="nucleotide sequence ID" value="NZ_CADIKC010000003.1"/>
</dbReference>
<evidence type="ECO:0000256" key="2">
    <source>
        <dbReference type="ARBA" id="ARBA00022679"/>
    </source>
</evidence>
<sequence>MAQFHFIEDYERHVADLIANHPLDKAMALAVGGLYEETGALQLAVLRENGLRDGMSIFDLGCGSGRLAHALGKSGLDLDYCGTDIVQALLDYAKSKTPAHYRFARHTALSLPTGDEAIDIACAFSVFTHLLHHESYLYLQDMRRALKPGGRVIFSFLEFAAPTHWIVFENTAKALRAGNPGPLNTFIERPAVEKWAAELGYRIERFIDGTAPIGNLGIFGQSVAILIKD</sequence>
<gene>
    <name evidence="5" type="primary">COQ5_5</name>
    <name evidence="5" type="ORF">LMG24238_03150</name>
</gene>
<keyword evidence="2 5" id="KW-0808">Transferase</keyword>
<dbReference type="CDD" id="cd02440">
    <property type="entry name" value="AdoMet_MTases"/>
    <property type="match status" value="1"/>
</dbReference>
<dbReference type="SUPFAM" id="SSF53335">
    <property type="entry name" value="S-adenosyl-L-methionine-dependent methyltransferases"/>
    <property type="match status" value="1"/>
</dbReference>
<dbReference type="EC" id="2.1.1.163" evidence="5"/>
<proteinExistence type="predicted"/>
<dbReference type="GeneID" id="97041777"/>
<evidence type="ECO:0000313" key="6">
    <source>
        <dbReference type="Proteomes" id="UP000494255"/>
    </source>
</evidence>
<dbReference type="PANTHER" id="PTHR43464">
    <property type="entry name" value="METHYLTRANSFERASE"/>
    <property type="match status" value="1"/>
</dbReference>
<dbReference type="InterPro" id="IPR029063">
    <property type="entry name" value="SAM-dependent_MTases_sf"/>
</dbReference>
<feature type="domain" description="Methyltransferase type 11" evidence="4">
    <location>
        <begin position="59"/>
        <end position="154"/>
    </location>
</feature>
<dbReference type="GO" id="GO:0043770">
    <property type="term" value="F:demethylmenaquinone methyltransferase activity"/>
    <property type="evidence" value="ECO:0007669"/>
    <property type="project" value="UniProtKB-EC"/>
</dbReference>
<keyword evidence="1 5" id="KW-0489">Methyltransferase</keyword>
<evidence type="ECO:0000259" key="4">
    <source>
        <dbReference type="Pfam" id="PF08241"/>
    </source>
</evidence>
<evidence type="ECO:0000313" key="5">
    <source>
        <dbReference type="EMBL" id="CAB3691525.1"/>
    </source>
</evidence>
<dbReference type="GO" id="GO:0032259">
    <property type="term" value="P:methylation"/>
    <property type="evidence" value="ECO:0007669"/>
    <property type="project" value="UniProtKB-KW"/>
</dbReference>
<reference evidence="5 6" key="1">
    <citation type="submission" date="2020-04" db="EMBL/GenBank/DDBJ databases">
        <authorList>
            <person name="De Canck E."/>
        </authorList>
    </citation>
    <scope>NUCLEOTIDE SEQUENCE [LARGE SCALE GENOMIC DNA]</scope>
    <source>
        <strain evidence="5 6">LMG 24238</strain>
    </source>
</reference>
<dbReference type="GO" id="GO:0008757">
    <property type="term" value="F:S-adenosylmethionine-dependent methyltransferase activity"/>
    <property type="evidence" value="ECO:0007669"/>
    <property type="project" value="InterPro"/>
</dbReference>
<dbReference type="AlphaFoldDB" id="A0A6J5B537"/>
<name>A0A6J5B537_9BURK</name>
<protein>
    <submittedName>
        <fullName evidence="5">2-methoxy-6-polyprenyl-1,4-benzoquinol methylase, mitochondrial</fullName>
        <ecNumber evidence="5">2.1.1.163</ecNumber>
    </submittedName>
</protein>
<keyword evidence="3" id="KW-0949">S-adenosyl-L-methionine</keyword>
<organism evidence="5 6">
    <name type="scientific">Paraburkholderia sediminicola</name>
    <dbReference type="NCBI Taxonomy" id="458836"/>
    <lineage>
        <taxon>Bacteria</taxon>
        <taxon>Pseudomonadati</taxon>
        <taxon>Pseudomonadota</taxon>
        <taxon>Betaproteobacteria</taxon>
        <taxon>Burkholderiales</taxon>
        <taxon>Burkholderiaceae</taxon>
        <taxon>Paraburkholderia</taxon>
    </lineage>
</organism>
<evidence type="ECO:0000256" key="1">
    <source>
        <dbReference type="ARBA" id="ARBA00022603"/>
    </source>
</evidence>
<dbReference type="PANTHER" id="PTHR43464:SF19">
    <property type="entry name" value="UBIQUINONE BIOSYNTHESIS O-METHYLTRANSFERASE, MITOCHONDRIAL"/>
    <property type="match status" value="1"/>
</dbReference>
<keyword evidence="6" id="KW-1185">Reference proteome</keyword>
<dbReference type="EMBL" id="CADIKC010000003">
    <property type="protein sequence ID" value="CAB3691525.1"/>
    <property type="molecule type" value="Genomic_DNA"/>
</dbReference>
<dbReference type="Proteomes" id="UP000494255">
    <property type="component" value="Unassembled WGS sequence"/>
</dbReference>
<dbReference type="Pfam" id="PF08241">
    <property type="entry name" value="Methyltransf_11"/>
    <property type="match status" value="1"/>
</dbReference>
<dbReference type="Gene3D" id="3.40.50.150">
    <property type="entry name" value="Vaccinia Virus protein VP39"/>
    <property type="match status" value="1"/>
</dbReference>